<reference evidence="2 3" key="1">
    <citation type="submission" date="2020-08" db="EMBL/GenBank/DDBJ databases">
        <title>Genomic Encyclopedia of Archaeal and Bacterial Type Strains, Phase II (KMG-II): from individual species to whole genera.</title>
        <authorList>
            <person name="Goeker M."/>
        </authorList>
    </citation>
    <scope>NUCLEOTIDE SEQUENCE [LARGE SCALE GENOMIC DNA]</scope>
    <source>
        <strain evidence="2 3">DSM 23288</strain>
    </source>
</reference>
<dbReference type="Gene3D" id="3.90.226.10">
    <property type="entry name" value="2-enoyl-CoA Hydratase, Chain A, domain 1"/>
    <property type="match status" value="1"/>
</dbReference>
<dbReference type="RefSeq" id="WP_183337939.1">
    <property type="nucleotide sequence ID" value="NZ_JACHNU010000001.1"/>
</dbReference>
<dbReference type="Proteomes" id="UP000585272">
    <property type="component" value="Unassembled WGS sequence"/>
</dbReference>
<dbReference type="PANTHER" id="PTHR43802:SF1">
    <property type="entry name" value="IP11341P-RELATED"/>
    <property type="match status" value="1"/>
</dbReference>
<protein>
    <submittedName>
        <fullName evidence="2">Enoyl-CoA hydratase</fullName>
        <ecNumber evidence="2">4.2.1.17</ecNumber>
    </submittedName>
</protein>
<dbReference type="SUPFAM" id="SSF52096">
    <property type="entry name" value="ClpP/crotonase"/>
    <property type="match status" value="1"/>
</dbReference>
<dbReference type="EMBL" id="JACHNU010000001">
    <property type="protein sequence ID" value="MBB4660527.1"/>
    <property type="molecule type" value="Genomic_DNA"/>
</dbReference>
<dbReference type="EC" id="4.2.1.17" evidence="2"/>
<proteinExistence type="inferred from homology"/>
<dbReference type="AlphaFoldDB" id="A0A840I6P6"/>
<keyword evidence="2" id="KW-0456">Lyase</keyword>
<comment type="caution">
    <text evidence="2">The sequence shown here is derived from an EMBL/GenBank/DDBJ whole genome shotgun (WGS) entry which is preliminary data.</text>
</comment>
<comment type="similarity">
    <text evidence="1">Belongs to the enoyl-CoA hydratase/isomerase family.</text>
</comment>
<dbReference type="Pfam" id="PF00378">
    <property type="entry name" value="ECH_1"/>
    <property type="match status" value="1"/>
</dbReference>
<evidence type="ECO:0000313" key="3">
    <source>
        <dbReference type="Proteomes" id="UP000585272"/>
    </source>
</evidence>
<dbReference type="InterPro" id="IPR029045">
    <property type="entry name" value="ClpP/crotonase-like_dom_sf"/>
</dbReference>
<evidence type="ECO:0000313" key="2">
    <source>
        <dbReference type="EMBL" id="MBB4660527.1"/>
    </source>
</evidence>
<dbReference type="PANTHER" id="PTHR43802">
    <property type="entry name" value="ENOYL-COA HYDRATASE"/>
    <property type="match status" value="1"/>
</dbReference>
<sequence length="295" mass="32145">MHESDHYERIRVDRPEAAIARIWLARPEVRNAQDLTMIYEIDAALTAAGRDPEVKVVVIAADGPDFSSGHDLDARWAFDDERLVTQAGGFEEPGADGFLSLEAEAFLGICWRWRNFPKPTIVQVQGRVIAGGLMLVWPFDLVVASDDASFSDPVTAFGVNGHEFFTHAWELGARRAKDFLFTGAPIDAEEARTIGMVNRVVARGELDRETLTVAREIAARPGFGVRLAKASINQSLDAQGQWTALQSAFALHHVAHAHNQAVHGNVIAPDGYDVIRAAARDRAARAATDGEVAGD</sequence>
<accession>A0A840I6P6</accession>
<evidence type="ECO:0000256" key="1">
    <source>
        <dbReference type="ARBA" id="ARBA00005254"/>
    </source>
</evidence>
<dbReference type="CDD" id="cd06558">
    <property type="entry name" value="crotonase-like"/>
    <property type="match status" value="1"/>
</dbReference>
<keyword evidence="3" id="KW-1185">Reference proteome</keyword>
<dbReference type="NCBIfam" id="NF006140">
    <property type="entry name" value="PRK08290.1"/>
    <property type="match status" value="1"/>
</dbReference>
<dbReference type="InterPro" id="IPR001753">
    <property type="entry name" value="Enoyl-CoA_hydra/iso"/>
</dbReference>
<name>A0A840I6P6_9ACTN</name>
<gene>
    <name evidence="2" type="ORF">BDZ31_000100</name>
</gene>
<dbReference type="GO" id="GO:0004300">
    <property type="term" value="F:enoyl-CoA hydratase activity"/>
    <property type="evidence" value="ECO:0007669"/>
    <property type="project" value="UniProtKB-EC"/>
</dbReference>
<organism evidence="2 3">
    <name type="scientific">Conexibacter arvalis</name>
    <dbReference type="NCBI Taxonomy" id="912552"/>
    <lineage>
        <taxon>Bacteria</taxon>
        <taxon>Bacillati</taxon>
        <taxon>Actinomycetota</taxon>
        <taxon>Thermoleophilia</taxon>
        <taxon>Solirubrobacterales</taxon>
        <taxon>Conexibacteraceae</taxon>
        <taxon>Conexibacter</taxon>
    </lineage>
</organism>